<organism evidence="1 2">
    <name type="scientific">Cohnella zeiphila</name>
    <dbReference type="NCBI Taxonomy" id="2761120"/>
    <lineage>
        <taxon>Bacteria</taxon>
        <taxon>Bacillati</taxon>
        <taxon>Bacillota</taxon>
        <taxon>Bacilli</taxon>
        <taxon>Bacillales</taxon>
        <taxon>Paenibacillaceae</taxon>
        <taxon>Cohnella</taxon>
    </lineage>
</organism>
<protein>
    <submittedName>
        <fullName evidence="1">Uncharacterized protein</fullName>
    </submittedName>
</protein>
<keyword evidence="2" id="KW-1185">Reference proteome</keyword>
<accession>A0A7X0SME5</accession>
<name>A0A7X0SME5_9BACL</name>
<dbReference type="RefSeq" id="WP_185130348.1">
    <property type="nucleotide sequence ID" value="NZ_JACJVO010000021.1"/>
</dbReference>
<reference evidence="1 2" key="1">
    <citation type="submission" date="2020-08" db="EMBL/GenBank/DDBJ databases">
        <title>Cohnella phylogeny.</title>
        <authorList>
            <person name="Dunlap C."/>
        </authorList>
    </citation>
    <scope>NUCLEOTIDE SEQUENCE [LARGE SCALE GENOMIC DNA]</scope>
    <source>
        <strain evidence="1 2">CBP 2801</strain>
    </source>
</reference>
<evidence type="ECO:0000313" key="2">
    <source>
        <dbReference type="Proteomes" id="UP000564644"/>
    </source>
</evidence>
<gene>
    <name evidence="1" type="ORF">H7C18_17340</name>
</gene>
<evidence type="ECO:0000313" key="1">
    <source>
        <dbReference type="EMBL" id="MBB6732688.1"/>
    </source>
</evidence>
<sequence length="160" mass="18997">MNKLSGNERWKSKMLLTEHQEQYPSRNEPMIKGRPTTDEVTMIRDYIMLPHMLTMTDRAYQDILRSSNIFKSYFAAMTQLIMDRITSDLASLRRDLRSRNIKVVESETQDDIIYHKYYCRGYEDRFGIVREVLRSQISIRLAQYASELLKKGESEKSKNE</sequence>
<dbReference type="AlphaFoldDB" id="A0A7X0SME5"/>
<proteinExistence type="predicted"/>
<dbReference type="Proteomes" id="UP000564644">
    <property type="component" value="Unassembled WGS sequence"/>
</dbReference>
<dbReference type="EMBL" id="JACJVO010000021">
    <property type="protein sequence ID" value="MBB6732688.1"/>
    <property type="molecule type" value="Genomic_DNA"/>
</dbReference>
<dbReference type="Pfam" id="PF26325">
    <property type="entry name" value="YhjD"/>
    <property type="match status" value="1"/>
</dbReference>
<comment type="caution">
    <text evidence="1">The sequence shown here is derived from an EMBL/GenBank/DDBJ whole genome shotgun (WGS) entry which is preliminary data.</text>
</comment>
<dbReference type="InterPro" id="IPR058600">
    <property type="entry name" value="YhjD-like"/>
</dbReference>